<keyword evidence="9" id="KW-0675">Receptor</keyword>
<dbReference type="GO" id="GO:0098662">
    <property type="term" value="P:inorganic cation transmembrane transport"/>
    <property type="evidence" value="ECO:0000318"/>
    <property type="project" value="GO_Central"/>
</dbReference>
<evidence type="ECO:0000256" key="5">
    <source>
        <dbReference type="ARBA" id="ARBA00023018"/>
    </source>
</evidence>
<evidence type="ECO:0000256" key="3">
    <source>
        <dbReference type="ARBA" id="ARBA00022692"/>
    </source>
</evidence>
<reference evidence="18 20" key="2">
    <citation type="journal article" date="2013" name="Nature">
        <title>Insights into bilaterian evolution from three spiralian genomes.</title>
        <authorList>
            <person name="Simakov O."/>
            <person name="Marletaz F."/>
            <person name="Cho S.J."/>
            <person name="Edsinger-Gonzales E."/>
            <person name="Havlak P."/>
            <person name="Hellsten U."/>
            <person name="Kuo D.H."/>
            <person name="Larsson T."/>
            <person name="Lv J."/>
            <person name="Arendt D."/>
            <person name="Savage R."/>
            <person name="Osoegawa K."/>
            <person name="de Jong P."/>
            <person name="Grimwood J."/>
            <person name="Chapman J.A."/>
            <person name="Shapiro H."/>
            <person name="Aerts A."/>
            <person name="Otillar R.P."/>
            <person name="Terry A.Y."/>
            <person name="Boore J.L."/>
            <person name="Grigoriev I.V."/>
            <person name="Lindberg D.R."/>
            <person name="Seaver E.C."/>
            <person name="Weisblat D.A."/>
            <person name="Putnam N.H."/>
            <person name="Rokhsar D.S."/>
        </authorList>
    </citation>
    <scope>NUCLEOTIDE SEQUENCE</scope>
</reference>
<evidence type="ECO:0000256" key="14">
    <source>
        <dbReference type="ARBA" id="ARBA00034104"/>
    </source>
</evidence>
<evidence type="ECO:0000313" key="18">
    <source>
        <dbReference type="EMBL" id="ESO07005.1"/>
    </source>
</evidence>
<dbReference type="OrthoDB" id="5975154at2759"/>
<keyword evidence="11" id="KW-0628">Postsynaptic cell membrane</keyword>
<dbReference type="InterPro" id="IPR006202">
    <property type="entry name" value="Neur_chan_lig-bd"/>
</dbReference>
<dbReference type="GO" id="GO:0042391">
    <property type="term" value="P:regulation of membrane potential"/>
    <property type="evidence" value="ECO:0000318"/>
    <property type="project" value="GO_Central"/>
</dbReference>
<dbReference type="GO" id="GO:0005886">
    <property type="term" value="C:plasma membrane"/>
    <property type="evidence" value="ECO:0000318"/>
    <property type="project" value="GO_Central"/>
</dbReference>
<dbReference type="InterPro" id="IPR002394">
    <property type="entry name" value="Nicotinic_acetylcholine_rcpt"/>
</dbReference>
<feature type="transmembrane region" description="Helical" evidence="15">
    <location>
        <begin position="490"/>
        <end position="510"/>
    </location>
</feature>
<dbReference type="PRINTS" id="PR00254">
    <property type="entry name" value="NICOTINICR"/>
</dbReference>
<dbReference type="GO" id="GO:0045202">
    <property type="term" value="C:synapse"/>
    <property type="evidence" value="ECO:0000318"/>
    <property type="project" value="GO_Central"/>
</dbReference>
<keyword evidence="5" id="KW-0770">Synapse</keyword>
<dbReference type="InterPro" id="IPR018000">
    <property type="entry name" value="Neurotransmitter_ion_chnl_CS"/>
</dbReference>
<keyword evidence="20" id="KW-1185">Reference proteome</keyword>
<comment type="subcellular location">
    <subcellularLocation>
        <location evidence="14">Postsynaptic cell membrane</location>
        <topology evidence="14">Multi-pass membrane protein</topology>
    </subcellularLocation>
</comment>
<evidence type="ECO:0000259" key="17">
    <source>
        <dbReference type="Pfam" id="PF02932"/>
    </source>
</evidence>
<dbReference type="FunFam" id="1.20.58.390:FF:000030">
    <property type="entry name" value="Acetylcholine receptor subunit alpha-L1"/>
    <property type="match status" value="1"/>
</dbReference>
<dbReference type="SUPFAM" id="SSF90112">
    <property type="entry name" value="Neurotransmitter-gated ion-channel transmembrane pore"/>
    <property type="match status" value="1"/>
</dbReference>
<proteinExistence type="inferred from homology"/>
<keyword evidence="12" id="KW-1071">Ligand-gated ion channel</keyword>
<evidence type="ECO:0000256" key="11">
    <source>
        <dbReference type="ARBA" id="ARBA00023257"/>
    </source>
</evidence>
<dbReference type="EMBL" id="KB096275">
    <property type="protein sequence ID" value="ESO07005.1"/>
    <property type="molecule type" value="Genomic_DNA"/>
</dbReference>
<evidence type="ECO:0000256" key="9">
    <source>
        <dbReference type="ARBA" id="ARBA00023170"/>
    </source>
</evidence>
<keyword evidence="8" id="KW-1015">Disulfide bond</keyword>
<dbReference type="GO" id="GO:0034220">
    <property type="term" value="P:monoatomic ion transmembrane transport"/>
    <property type="evidence" value="ECO:0000318"/>
    <property type="project" value="GO_Central"/>
</dbReference>
<dbReference type="GO" id="GO:0005892">
    <property type="term" value="C:acetylcholine-gated channel complex"/>
    <property type="evidence" value="ECO:0000318"/>
    <property type="project" value="GO_Central"/>
</dbReference>
<feature type="domain" description="Neurotransmitter-gated ion-channel transmembrane" evidence="17">
    <location>
        <begin position="266"/>
        <end position="506"/>
    </location>
</feature>
<dbReference type="GO" id="GO:0022848">
    <property type="term" value="F:acetylcholine-gated monoatomic cation-selective channel activity"/>
    <property type="evidence" value="ECO:0000318"/>
    <property type="project" value="GO_Central"/>
</dbReference>
<dbReference type="Pfam" id="PF02932">
    <property type="entry name" value="Neur_chan_memb"/>
    <property type="match status" value="1"/>
</dbReference>
<evidence type="ECO:0000259" key="16">
    <source>
        <dbReference type="Pfam" id="PF02931"/>
    </source>
</evidence>
<keyword evidence="10" id="KW-0325">Glycoprotein</keyword>
<dbReference type="Pfam" id="PF02931">
    <property type="entry name" value="Neur_chan_LBD"/>
    <property type="match status" value="1"/>
</dbReference>
<keyword evidence="4 15" id="KW-1133">Transmembrane helix</keyword>
<dbReference type="InterPro" id="IPR006201">
    <property type="entry name" value="Neur_channel"/>
</dbReference>
<keyword evidence="13 15" id="KW-0407">Ion channel</keyword>
<dbReference type="RefSeq" id="XP_009015101.1">
    <property type="nucleotide sequence ID" value="XM_009016853.1"/>
</dbReference>
<evidence type="ECO:0000256" key="8">
    <source>
        <dbReference type="ARBA" id="ARBA00023157"/>
    </source>
</evidence>
<dbReference type="PRINTS" id="PR00252">
    <property type="entry name" value="NRIONCHANNEL"/>
</dbReference>
<comment type="similarity">
    <text evidence="15">Belongs to the ligand-gated ion channel (TC 1.A.9) family.</text>
</comment>
<feature type="transmembrane region" description="Helical" evidence="15">
    <location>
        <begin position="260"/>
        <end position="283"/>
    </location>
</feature>
<protein>
    <submittedName>
        <fullName evidence="18 19">Uncharacterized protein</fullName>
    </submittedName>
</protein>
<dbReference type="CDD" id="cd19031">
    <property type="entry name" value="LGIC_ECD_nAChR_proto_alpha-like"/>
    <property type="match status" value="1"/>
</dbReference>
<dbReference type="CDD" id="cd19064">
    <property type="entry name" value="LGIC_TM_nAChR"/>
    <property type="match status" value="1"/>
</dbReference>
<dbReference type="AlphaFoldDB" id="T1EF70"/>
<keyword evidence="6 15" id="KW-0406">Ion transport</keyword>
<dbReference type="GO" id="GO:0043005">
    <property type="term" value="C:neuron projection"/>
    <property type="evidence" value="ECO:0000318"/>
    <property type="project" value="GO_Central"/>
</dbReference>
<reference evidence="19" key="3">
    <citation type="submission" date="2015-06" db="UniProtKB">
        <authorList>
            <consortium name="EnsemblMetazoa"/>
        </authorList>
    </citation>
    <scope>IDENTIFICATION</scope>
</reference>
<evidence type="ECO:0000256" key="4">
    <source>
        <dbReference type="ARBA" id="ARBA00022989"/>
    </source>
</evidence>
<keyword evidence="3 15" id="KW-0812">Transmembrane</keyword>
<evidence type="ECO:0000256" key="6">
    <source>
        <dbReference type="ARBA" id="ARBA00023065"/>
    </source>
</evidence>
<dbReference type="FunFam" id="2.70.170.10:FF:000013">
    <property type="entry name" value="Acetylcholine receptor subunit alpha"/>
    <property type="match status" value="1"/>
</dbReference>
<dbReference type="PANTHER" id="PTHR18945">
    <property type="entry name" value="NEUROTRANSMITTER GATED ION CHANNEL"/>
    <property type="match status" value="1"/>
</dbReference>
<evidence type="ECO:0000256" key="2">
    <source>
        <dbReference type="ARBA" id="ARBA00022475"/>
    </source>
</evidence>
<dbReference type="PROSITE" id="PS00236">
    <property type="entry name" value="NEUROTR_ION_CHANNEL"/>
    <property type="match status" value="1"/>
</dbReference>
<feature type="domain" description="Neurotransmitter-gated ion-channel ligand-binding" evidence="16">
    <location>
        <begin position="41"/>
        <end position="259"/>
    </location>
</feature>
<dbReference type="InParanoid" id="T1EF70"/>
<organism evidence="19 20">
    <name type="scientific">Helobdella robusta</name>
    <name type="common">Californian leech</name>
    <dbReference type="NCBI Taxonomy" id="6412"/>
    <lineage>
        <taxon>Eukaryota</taxon>
        <taxon>Metazoa</taxon>
        <taxon>Spiralia</taxon>
        <taxon>Lophotrochozoa</taxon>
        <taxon>Annelida</taxon>
        <taxon>Clitellata</taxon>
        <taxon>Hirudinea</taxon>
        <taxon>Rhynchobdellida</taxon>
        <taxon>Glossiphoniidae</taxon>
        <taxon>Helobdella</taxon>
    </lineage>
</organism>
<dbReference type="GeneID" id="20195222"/>
<evidence type="ECO:0000256" key="12">
    <source>
        <dbReference type="ARBA" id="ARBA00023286"/>
    </source>
</evidence>
<dbReference type="HOGENOM" id="CLU_018074_1_0_1"/>
<sequence>MILNSPPVSITVRFLTGLLAIICVLYFITSLHQVQSNPDARRLYDDLLRKSKYNRLIRPALNNTSSLLILISLKLSQIIDVDEKNEIITTNVWLNQEWTDYSLVWDPVEYGGVNMLYVPAESIWIPDIVLYNNADGDYIITLMTKVTISFNGSVKWEPPAIYKSQCEIDVQYFPFDEQKCKMKFGSWTYSGALIDVRHKWNKGGEFDMIDPAIQLNEFYKSVEWDLMNVTAQKKSVFYPCCGTEPYPDVTFTIVIRRKTLYLIINLIIPCVSINMLTFLAFYLPCDCGEKVSVCISIMLSLSIFQLLLMDLVPGTSIVIPMIGKYLLLTCILVSLSAILSVIVLNLNHRSLGNITIPKWVKKIFIDGLPRFFFIRRPPEKPFDLETNIDFSSAHSELVPFGNPYRMESKTSYANLDNLRDLYGTKDDQTKTANQSTICEACARWKMQKFPPNVHKAIEGLAFVANHVKSADTSRRVKDDWKYVSRVFDRIVLFLYLLICFVGGISILMNAPTLYDGREAMPDGI</sequence>
<evidence type="ECO:0000256" key="10">
    <source>
        <dbReference type="ARBA" id="ARBA00023180"/>
    </source>
</evidence>
<dbReference type="EnsemblMetazoa" id="HelroT111011">
    <property type="protein sequence ID" value="HelroP111011"/>
    <property type="gene ID" value="HelroG111011"/>
</dbReference>
<evidence type="ECO:0000256" key="1">
    <source>
        <dbReference type="ARBA" id="ARBA00022448"/>
    </source>
</evidence>
<dbReference type="GO" id="GO:0007268">
    <property type="term" value="P:chemical synaptic transmission"/>
    <property type="evidence" value="ECO:0000318"/>
    <property type="project" value="GO_Central"/>
</dbReference>
<evidence type="ECO:0000256" key="7">
    <source>
        <dbReference type="ARBA" id="ARBA00023136"/>
    </source>
</evidence>
<dbReference type="CTD" id="20195222"/>
<dbReference type="Gene3D" id="2.70.170.10">
    <property type="entry name" value="Neurotransmitter-gated ion-channel ligand-binding domain"/>
    <property type="match status" value="1"/>
</dbReference>
<dbReference type="GO" id="GO:0004888">
    <property type="term" value="F:transmembrane signaling receptor activity"/>
    <property type="evidence" value="ECO:0007669"/>
    <property type="project" value="InterPro"/>
</dbReference>
<keyword evidence="2" id="KW-1003">Cell membrane</keyword>
<evidence type="ECO:0000256" key="13">
    <source>
        <dbReference type="ARBA" id="ARBA00023303"/>
    </source>
</evidence>
<dbReference type="InterPro" id="IPR036734">
    <property type="entry name" value="Neur_chan_lig-bd_sf"/>
</dbReference>
<dbReference type="STRING" id="6412.T1EF70"/>
<dbReference type="Gene3D" id="1.20.58.390">
    <property type="entry name" value="Neurotransmitter-gated ion-channel transmembrane domain"/>
    <property type="match status" value="2"/>
</dbReference>
<feature type="transmembrane region" description="Helical" evidence="15">
    <location>
        <begin position="12"/>
        <end position="29"/>
    </location>
</feature>
<dbReference type="eggNOG" id="KOG3645">
    <property type="taxonomic scope" value="Eukaryota"/>
</dbReference>
<dbReference type="Proteomes" id="UP000015101">
    <property type="component" value="Unassembled WGS sequence"/>
</dbReference>
<dbReference type="InterPro" id="IPR006029">
    <property type="entry name" value="Neurotrans-gated_channel_TM"/>
</dbReference>
<keyword evidence="1 15" id="KW-0813">Transport</keyword>
<evidence type="ECO:0000313" key="19">
    <source>
        <dbReference type="EnsemblMetazoa" id="HelroP111011"/>
    </source>
</evidence>
<gene>
    <name evidence="19" type="primary">20195222</name>
    <name evidence="18" type="ORF">HELRODRAFT_111011</name>
</gene>
<dbReference type="GO" id="GO:0045211">
    <property type="term" value="C:postsynaptic membrane"/>
    <property type="evidence" value="ECO:0007669"/>
    <property type="project" value="UniProtKB-SubCell"/>
</dbReference>
<name>T1EF70_HELRO</name>
<dbReference type="FunFam" id="1.20.58.390:FF:000001">
    <property type="entry name" value="Neuronal nicotinic acetylcholine receptor subunit 3"/>
    <property type="match status" value="1"/>
</dbReference>
<dbReference type="SUPFAM" id="SSF63712">
    <property type="entry name" value="Nicotinic receptor ligand binding domain-like"/>
    <property type="match status" value="1"/>
</dbReference>
<feature type="transmembrane region" description="Helical" evidence="15">
    <location>
        <begin position="325"/>
        <end position="346"/>
    </location>
</feature>
<dbReference type="EMBL" id="AMQM01003758">
    <property type="status" value="NOT_ANNOTATED_CDS"/>
    <property type="molecule type" value="Genomic_DNA"/>
</dbReference>
<dbReference type="InterPro" id="IPR036719">
    <property type="entry name" value="Neuro-gated_channel_TM_sf"/>
</dbReference>
<keyword evidence="7 15" id="KW-0472">Membrane</keyword>
<dbReference type="KEGG" id="hro:HELRODRAFT_111011"/>
<accession>T1EF70</accession>
<evidence type="ECO:0000256" key="15">
    <source>
        <dbReference type="RuleBase" id="RU000687"/>
    </source>
</evidence>
<dbReference type="InterPro" id="IPR038050">
    <property type="entry name" value="Neuro_actylchol_rec"/>
</dbReference>
<dbReference type="NCBIfam" id="TIGR00860">
    <property type="entry name" value="LIC"/>
    <property type="match status" value="1"/>
</dbReference>
<reference evidence="20" key="1">
    <citation type="submission" date="2012-12" db="EMBL/GenBank/DDBJ databases">
        <authorList>
            <person name="Hellsten U."/>
            <person name="Grimwood J."/>
            <person name="Chapman J.A."/>
            <person name="Shapiro H."/>
            <person name="Aerts A."/>
            <person name="Otillar R.P."/>
            <person name="Terry A.Y."/>
            <person name="Boore J.L."/>
            <person name="Simakov O."/>
            <person name="Marletaz F."/>
            <person name="Cho S.-J."/>
            <person name="Edsinger-Gonzales E."/>
            <person name="Havlak P."/>
            <person name="Kuo D.-H."/>
            <person name="Larsson T."/>
            <person name="Lv J."/>
            <person name="Arendt D."/>
            <person name="Savage R."/>
            <person name="Osoegawa K."/>
            <person name="de Jong P."/>
            <person name="Lindberg D.R."/>
            <person name="Seaver E.C."/>
            <person name="Weisblat D.A."/>
            <person name="Putnam N.H."/>
            <person name="Grigoriev I.V."/>
            <person name="Rokhsar D.S."/>
        </authorList>
    </citation>
    <scope>NUCLEOTIDE SEQUENCE</scope>
</reference>
<evidence type="ECO:0000313" key="20">
    <source>
        <dbReference type="Proteomes" id="UP000015101"/>
    </source>
</evidence>